<name>A0A4V3C5V6_9ACTN</name>
<dbReference type="PANTHER" id="PTHR43318:SF1">
    <property type="entry name" value="POLYSACCHARIDE BIOSYNTHESIS PROTEIN EPSC-RELATED"/>
    <property type="match status" value="1"/>
</dbReference>
<dbReference type="InterPro" id="IPR036291">
    <property type="entry name" value="NAD(P)-bd_dom_sf"/>
</dbReference>
<proteinExistence type="inferred from homology"/>
<evidence type="ECO:0000313" key="4">
    <source>
        <dbReference type="EMBL" id="TDO31308.1"/>
    </source>
</evidence>
<gene>
    <name evidence="4" type="ORF">C8E87_6722</name>
</gene>
<dbReference type="AlphaFoldDB" id="A0A4V3C5V6"/>
<comment type="caution">
    <text evidence="4">The sequence shown here is derived from an EMBL/GenBank/DDBJ whole genome shotgun (WGS) entry which is preliminary data.</text>
</comment>
<dbReference type="InterPro" id="IPR003869">
    <property type="entry name" value="Polysac_CapD-like"/>
</dbReference>
<dbReference type="Gene3D" id="3.40.50.720">
    <property type="entry name" value="NAD(P)-binding Rossmann-like Domain"/>
    <property type="match status" value="2"/>
</dbReference>
<dbReference type="SUPFAM" id="SSF51735">
    <property type="entry name" value="NAD(P)-binding Rossmann-fold domains"/>
    <property type="match status" value="2"/>
</dbReference>
<dbReference type="InterPro" id="IPR051203">
    <property type="entry name" value="Polysaccharide_Synthase-Rel"/>
</dbReference>
<keyword evidence="2" id="KW-0472">Membrane</keyword>
<dbReference type="Proteomes" id="UP000294901">
    <property type="component" value="Unassembled WGS sequence"/>
</dbReference>
<reference evidence="4 5" key="1">
    <citation type="submission" date="2019-03" db="EMBL/GenBank/DDBJ databases">
        <title>Sequencing the genomes of 1000 actinobacteria strains.</title>
        <authorList>
            <person name="Klenk H.-P."/>
        </authorList>
    </citation>
    <scope>NUCLEOTIDE SEQUENCE [LARGE SCALE GENOMIC DNA]</scope>
    <source>
        <strain evidence="4 5">DSM 43805</strain>
    </source>
</reference>
<dbReference type="PANTHER" id="PTHR43318">
    <property type="entry name" value="UDP-N-ACETYLGLUCOSAMINE 4,6-DEHYDRATASE"/>
    <property type="match status" value="1"/>
</dbReference>
<feature type="transmembrane region" description="Helical" evidence="2">
    <location>
        <begin position="21"/>
        <end position="42"/>
    </location>
</feature>
<dbReference type="EMBL" id="SNWR01000002">
    <property type="protein sequence ID" value="TDO31308.1"/>
    <property type="molecule type" value="Genomic_DNA"/>
</dbReference>
<keyword evidence="2" id="KW-1133">Transmembrane helix</keyword>
<organism evidence="4 5">
    <name type="scientific">Paractinoplanes brasiliensis</name>
    <dbReference type="NCBI Taxonomy" id="52695"/>
    <lineage>
        <taxon>Bacteria</taxon>
        <taxon>Bacillati</taxon>
        <taxon>Actinomycetota</taxon>
        <taxon>Actinomycetes</taxon>
        <taxon>Micromonosporales</taxon>
        <taxon>Micromonosporaceae</taxon>
        <taxon>Paractinoplanes</taxon>
    </lineage>
</organism>
<keyword evidence="2" id="KW-0812">Transmembrane</keyword>
<keyword evidence="5" id="KW-1185">Reference proteome</keyword>
<feature type="domain" description="Polysaccharide biosynthesis protein CapD-like" evidence="3">
    <location>
        <begin position="167"/>
        <end position="436"/>
    </location>
</feature>
<dbReference type="Pfam" id="PF02719">
    <property type="entry name" value="Polysacc_synt_2"/>
    <property type="match status" value="1"/>
</dbReference>
<sequence length="479" mass="50098">MLYTLAVGYERWARRRGSAPARVPALVFGAGAAAAALLHSMVFDPDSPFEPLGILDDDPARQGERLAGIPVIGTRRDLDEAVAGTGAEVVIFAVGNAEAGLIRDVRERAVAAGVRLLIVPEASEALDHELGAADVREVQITDLLGRHRIEAALPEAALAELLTGRRVLVTGAGGQIGSELCRQIHRYEPAALTMLDHDEAALQTAQLAVDPRAGLHDRSVQLADIRDAARVREVFRTGKPEVVFHAAALKHQPLLERHPAEAVKTNVLGALNVLEAAGDAALFVNVSTDKAADPVSVLGYTERVAERLTAHHGGLSVRFGNVLGSRGSVVATFAAQIADGGPITVTHPDATRYLMTAQEAVNLTLRAATLGRPGEALILQLGEPVLIAELARQMIALAGRPVDIVFTGLRPGEKLGDVLFGAGENPTRPHHPLISHVAVPPLHPAAVRPLTAPGIPEALTSALAGLCGPALSSAPLSGS</sequence>
<evidence type="ECO:0000313" key="5">
    <source>
        <dbReference type="Proteomes" id="UP000294901"/>
    </source>
</evidence>
<evidence type="ECO:0000256" key="2">
    <source>
        <dbReference type="SAM" id="Phobius"/>
    </source>
</evidence>
<evidence type="ECO:0000256" key="1">
    <source>
        <dbReference type="ARBA" id="ARBA00007430"/>
    </source>
</evidence>
<protein>
    <submittedName>
        <fullName evidence="4">FlaA1/EpsC-like NDP-sugar epimerase</fullName>
    </submittedName>
</protein>
<comment type="similarity">
    <text evidence="1">Belongs to the polysaccharide synthase family.</text>
</comment>
<dbReference type="CDD" id="cd05237">
    <property type="entry name" value="UDP_invert_4-6DH_SDR_e"/>
    <property type="match status" value="1"/>
</dbReference>
<accession>A0A4V3C5V6</accession>
<evidence type="ECO:0000259" key="3">
    <source>
        <dbReference type="Pfam" id="PF02719"/>
    </source>
</evidence>
<dbReference type="Pfam" id="PF13727">
    <property type="entry name" value="CoA_binding_3"/>
    <property type="match status" value="1"/>
</dbReference>